<dbReference type="Proteomes" id="UP000784880">
    <property type="component" value="Unassembled WGS sequence"/>
</dbReference>
<comment type="caution">
    <text evidence="3">The sequence shown here is derived from an EMBL/GenBank/DDBJ whole genome shotgun (WGS) entry which is preliminary data.</text>
</comment>
<dbReference type="PANTHER" id="PTHR46401:SF2">
    <property type="entry name" value="GLYCOSYLTRANSFERASE WBBK-RELATED"/>
    <property type="match status" value="1"/>
</dbReference>
<name>A0ABS6JIJ1_9BACI</name>
<evidence type="ECO:0000256" key="1">
    <source>
        <dbReference type="ARBA" id="ARBA00022679"/>
    </source>
</evidence>
<keyword evidence="1" id="KW-0808">Transferase</keyword>
<dbReference type="RefSeq" id="WP_217067652.1">
    <property type="nucleotide sequence ID" value="NZ_JAHQCS010000141.1"/>
</dbReference>
<protein>
    <submittedName>
        <fullName evidence="3">Glycosyltransferase</fullName>
    </submittedName>
</protein>
<keyword evidence="4" id="KW-1185">Reference proteome</keyword>
<dbReference type="EMBL" id="JAHQCS010000141">
    <property type="protein sequence ID" value="MBU9713494.1"/>
    <property type="molecule type" value="Genomic_DNA"/>
</dbReference>
<organism evidence="3 4">
    <name type="scientific">Evansella tamaricis</name>
    <dbReference type="NCBI Taxonomy" id="2069301"/>
    <lineage>
        <taxon>Bacteria</taxon>
        <taxon>Bacillati</taxon>
        <taxon>Bacillota</taxon>
        <taxon>Bacilli</taxon>
        <taxon>Bacillales</taxon>
        <taxon>Bacillaceae</taxon>
        <taxon>Evansella</taxon>
    </lineage>
</organism>
<accession>A0ABS6JIJ1</accession>
<evidence type="ECO:0000313" key="4">
    <source>
        <dbReference type="Proteomes" id="UP000784880"/>
    </source>
</evidence>
<evidence type="ECO:0000259" key="2">
    <source>
        <dbReference type="Pfam" id="PF00534"/>
    </source>
</evidence>
<reference evidence="3 4" key="1">
    <citation type="submission" date="2021-06" db="EMBL/GenBank/DDBJ databases">
        <title>Bacillus sp. RD4P76, an endophyte from a halophyte.</title>
        <authorList>
            <person name="Sun J.-Q."/>
        </authorList>
    </citation>
    <scope>NUCLEOTIDE SEQUENCE [LARGE SCALE GENOMIC DNA]</scope>
    <source>
        <strain evidence="3 4">CGMCC 1.15917</strain>
    </source>
</reference>
<dbReference type="Pfam" id="PF00534">
    <property type="entry name" value="Glycos_transf_1"/>
    <property type="match status" value="1"/>
</dbReference>
<evidence type="ECO:0000313" key="3">
    <source>
        <dbReference type="EMBL" id="MBU9713494.1"/>
    </source>
</evidence>
<feature type="domain" description="Glycosyl transferase family 1" evidence="2">
    <location>
        <begin position="168"/>
        <end position="331"/>
    </location>
</feature>
<sequence>MNILYISKLAGHRWQGPNESVPSQIEAQSKYDNVFWYNLNYVMKDEWLKKTKCNNLSNYPRRKLKYLPKPFDNPDLVVFEGVYEYPFCKIYYEVLNKRIPYIVIPRSALTKQARNKKKIKKIIGNIIFFNGFLKRAKAIQYLTTNELDESGTNWNKNSIIIPNGIGFKDRKKMKNNSKQLQGIFIGRIDTYQKGLDLLVEACEQIREELINSNVVLKLYGPDRYSSKRSLQKLIIEKQLHGVLSIHDAVFDDEKEKIQLESDFFIMTSRFEGHSMGLIEALSYGLPCLVTEGTNMKEEIQGSNAGWVADNNVQSIKLALLHVISEKNKLREKSLAAKELVRKYDWLMIGEMTTVKYKELVNKLDPK</sequence>
<proteinExistence type="predicted"/>
<dbReference type="PANTHER" id="PTHR46401">
    <property type="entry name" value="GLYCOSYLTRANSFERASE WBBK-RELATED"/>
    <property type="match status" value="1"/>
</dbReference>
<gene>
    <name evidence="3" type="ORF">KS419_17335</name>
</gene>
<dbReference type="InterPro" id="IPR001296">
    <property type="entry name" value="Glyco_trans_1"/>
</dbReference>